<dbReference type="GO" id="GO:0015485">
    <property type="term" value="F:cholesterol binding"/>
    <property type="evidence" value="ECO:0007669"/>
    <property type="project" value="TreeGrafter"/>
</dbReference>
<dbReference type="GO" id="GO:0012505">
    <property type="term" value="C:endomembrane system"/>
    <property type="evidence" value="ECO:0007669"/>
    <property type="project" value="UniProtKB-SubCell"/>
</dbReference>
<evidence type="ECO:0000256" key="29">
    <source>
        <dbReference type="ARBA" id="ARBA00022989"/>
    </source>
</evidence>
<dbReference type="GO" id="GO:0003723">
    <property type="term" value="F:RNA binding"/>
    <property type="evidence" value="ECO:0007669"/>
    <property type="project" value="UniProtKB-KW"/>
</dbReference>
<evidence type="ECO:0000256" key="57">
    <source>
        <dbReference type="SAM" id="Phobius"/>
    </source>
</evidence>
<evidence type="ECO:0000256" key="8">
    <source>
        <dbReference type="ARBA" id="ARBA00009225"/>
    </source>
</evidence>
<evidence type="ECO:0000256" key="20">
    <source>
        <dbReference type="ARBA" id="ARBA00022723"/>
    </source>
</evidence>
<dbReference type="Gene3D" id="3.30.420.40">
    <property type="match status" value="1"/>
</dbReference>
<keyword evidence="35" id="KW-1207">Sterol metabolism</keyword>
<comment type="subunit">
    <text evidence="48">May form homooligomeric complexes. Interacts with IRF3. Interacts with OCT4 and POU5F1.</text>
</comment>
<dbReference type="InterPro" id="IPR001650">
    <property type="entry name" value="Helicase_C-like"/>
</dbReference>
<dbReference type="GO" id="GO:0016787">
    <property type="term" value="F:hydrolase activity"/>
    <property type="evidence" value="ECO:0007669"/>
    <property type="project" value="UniProtKB-KW"/>
</dbReference>
<dbReference type="InterPro" id="IPR023214">
    <property type="entry name" value="HAD_sf"/>
</dbReference>
<evidence type="ECO:0000256" key="30">
    <source>
        <dbReference type="ARBA" id="ARBA00023098"/>
    </source>
</evidence>
<evidence type="ECO:0000256" key="33">
    <source>
        <dbReference type="ARBA" id="ARBA00023152"/>
    </source>
</evidence>
<dbReference type="EC" id="3.6.4.13" evidence="11"/>
<keyword evidence="32 57" id="KW-0472">Membrane</keyword>
<proteinExistence type="inferred from homology"/>
<comment type="subcellular location">
    <subcellularLocation>
        <location evidence="3">Cytoplasm</location>
    </subcellularLocation>
    <subcellularLocation>
        <location evidence="1">Endomembrane system</location>
        <topology evidence="1">Multi-pass membrane protein</topology>
    </subcellularLocation>
    <subcellularLocation>
        <location evidence="2">Mitochondrion</location>
    </subcellularLocation>
    <subcellularLocation>
        <location evidence="4">Nucleus</location>
        <location evidence="4">Nucleolus</location>
    </subcellularLocation>
</comment>
<feature type="transmembrane region" description="Helical" evidence="57">
    <location>
        <begin position="2199"/>
        <end position="2218"/>
    </location>
</feature>
<feature type="transmembrane region" description="Helical" evidence="57">
    <location>
        <begin position="1424"/>
        <end position="1444"/>
    </location>
</feature>
<evidence type="ECO:0000256" key="1">
    <source>
        <dbReference type="ARBA" id="ARBA00004127"/>
    </source>
</evidence>
<feature type="transmembrane region" description="Helical" evidence="57">
    <location>
        <begin position="1704"/>
        <end position="1725"/>
    </location>
</feature>
<keyword evidence="26" id="KW-0067">ATP-binding</keyword>
<keyword evidence="29 57" id="KW-1133">Transmembrane helix</keyword>
<evidence type="ECO:0000256" key="11">
    <source>
        <dbReference type="ARBA" id="ARBA00012552"/>
    </source>
</evidence>
<dbReference type="SUPFAM" id="SSF52540">
    <property type="entry name" value="P-loop containing nucleoside triphosphate hydrolases"/>
    <property type="match status" value="2"/>
</dbReference>
<evidence type="ECO:0000256" key="13">
    <source>
        <dbReference type="ARBA" id="ARBA00022490"/>
    </source>
</evidence>
<evidence type="ECO:0000313" key="63">
    <source>
        <dbReference type="Proteomes" id="UP000886611"/>
    </source>
</evidence>
<evidence type="ECO:0000256" key="45">
    <source>
        <dbReference type="ARBA" id="ARBA00050361"/>
    </source>
</evidence>
<comment type="similarity">
    <text evidence="7">Belongs to the patched family.</text>
</comment>
<dbReference type="Proteomes" id="UP000886611">
    <property type="component" value="Unassembled WGS sequence"/>
</dbReference>
<feature type="domain" description="GOLD" evidence="59">
    <location>
        <begin position="460"/>
        <end position="549"/>
    </location>
</feature>
<keyword evidence="14" id="KW-0690">Ribosome biogenesis</keyword>
<evidence type="ECO:0000256" key="23">
    <source>
        <dbReference type="ARBA" id="ARBA00022777"/>
    </source>
</evidence>
<dbReference type="SUPFAM" id="SSF56784">
    <property type="entry name" value="HAD-like"/>
    <property type="match status" value="1"/>
</dbReference>
<feature type="transmembrane region" description="Helical" evidence="57">
    <location>
        <begin position="1767"/>
        <end position="1790"/>
    </location>
</feature>
<evidence type="ECO:0000256" key="41">
    <source>
        <dbReference type="ARBA" id="ARBA00044613"/>
    </source>
</evidence>
<dbReference type="PRINTS" id="PR00475">
    <property type="entry name" value="HEXOKINASE"/>
</dbReference>
<dbReference type="FunFam" id="3.40.367.20:FF:000001">
    <property type="entry name" value="Hexokinase 1"/>
    <property type="match status" value="1"/>
</dbReference>
<dbReference type="InterPro" id="IPR027417">
    <property type="entry name" value="P-loop_NTPase"/>
</dbReference>
<comment type="similarity">
    <text evidence="8">Belongs to the hexokinase family.</text>
</comment>
<dbReference type="Pfam" id="PF05761">
    <property type="entry name" value="5_nucleotid"/>
    <property type="match status" value="1"/>
</dbReference>
<evidence type="ECO:0000256" key="55">
    <source>
        <dbReference type="SAM" id="Coils"/>
    </source>
</evidence>
<dbReference type="Gene3D" id="3.40.50.1000">
    <property type="entry name" value="HAD superfamily/HAD-like"/>
    <property type="match status" value="1"/>
</dbReference>
<dbReference type="GO" id="GO:0005886">
    <property type="term" value="C:plasma membrane"/>
    <property type="evidence" value="ECO:0007669"/>
    <property type="project" value="TreeGrafter"/>
</dbReference>
<evidence type="ECO:0000256" key="17">
    <source>
        <dbReference type="ARBA" id="ARBA00022552"/>
    </source>
</evidence>
<keyword evidence="37" id="KW-0753">Steroid metabolism</keyword>
<keyword evidence="27" id="KW-0460">Magnesium</keyword>
<evidence type="ECO:0000256" key="39">
    <source>
        <dbReference type="ARBA" id="ARBA00034049"/>
    </source>
</evidence>
<evidence type="ECO:0000256" key="49">
    <source>
        <dbReference type="ARBA" id="ARBA00071679"/>
    </source>
</evidence>
<dbReference type="SMART" id="SM01190">
    <property type="entry name" value="EMP24_GP25L"/>
    <property type="match status" value="1"/>
</dbReference>
<comment type="pathway">
    <text evidence="5">Carbohydrate degradation; glycolysis; D-glyceraldehyde 3-phosphate and glycerone phosphate from D-glucose: step 1/4.</text>
</comment>
<evidence type="ECO:0000256" key="48">
    <source>
        <dbReference type="ARBA" id="ARBA00066108"/>
    </source>
</evidence>
<evidence type="ECO:0000259" key="61">
    <source>
        <dbReference type="PROSITE" id="PS51194"/>
    </source>
</evidence>
<evidence type="ECO:0000256" key="54">
    <source>
        <dbReference type="ARBA" id="ARBA00081311"/>
    </source>
</evidence>
<evidence type="ECO:0000256" key="2">
    <source>
        <dbReference type="ARBA" id="ARBA00004173"/>
    </source>
</evidence>
<evidence type="ECO:0000256" key="28">
    <source>
        <dbReference type="ARBA" id="ARBA00022884"/>
    </source>
</evidence>
<keyword evidence="15" id="KW-0021">Allosteric enzyme</keyword>
<evidence type="ECO:0000256" key="27">
    <source>
        <dbReference type="ARBA" id="ARBA00022842"/>
    </source>
</evidence>
<keyword evidence="34" id="KW-1015">Disulfide bond</keyword>
<dbReference type="GO" id="GO:0030299">
    <property type="term" value="P:intestinal cholesterol absorption"/>
    <property type="evidence" value="ECO:0007669"/>
    <property type="project" value="TreeGrafter"/>
</dbReference>
<keyword evidence="30" id="KW-0443">Lipid metabolism</keyword>
<dbReference type="CDD" id="cd07522">
    <property type="entry name" value="HAD_cN-II"/>
    <property type="match status" value="1"/>
</dbReference>
<feature type="domain" description="Helicase ATP-binding" evidence="60">
    <location>
        <begin position="585"/>
        <end position="763"/>
    </location>
</feature>
<comment type="function">
    <text evidence="46">Nucleolar RNA helicase that plays a role in various biological processes including innate immunity, ribosome biogenesis or nucleolus organization. Plays an essential role in maintaining nucleolar integrity in planarian stem cells. Maintains embryonic stem cells proliferation by conventional regulation of ribosome assembly and interaction with OCT4 and POU5F1 complex. Regulates antiviral innate immunity by inhibiting the virus-triggered signaling nuclear translocation of IRF3. Mechanistically, acts by disrupting the interaction between IRF3 and importin IPO5. May play a role in later stages of the processing of the pre-ribosomal particles leading to mature 60S ribosomal subunits. Has intrinsic ATPase activity.</text>
</comment>
<evidence type="ECO:0000256" key="15">
    <source>
        <dbReference type="ARBA" id="ARBA00022533"/>
    </source>
</evidence>
<keyword evidence="18" id="KW-0808">Transferase</keyword>
<evidence type="ECO:0000256" key="31">
    <source>
        <dbReference type="ARBA" id="ARBA00023128"/>
    </source>
</evidence>
<dbReference type="CDD" id="cd17961">
    <property type="entry name" value="DEADc_DDX56"/>
    <property type="match status" value="1"/>
</dbReference>
<dbReference type="FunFam" id="1.20.1640.10:FF:000008">
    <property type="entry name" value="NPC intracellular cholesterol transporter 1"/>
    <property type="match status" value="1"/>
</dbReference>
<feature type="region of interest" description="Disordered" evidence="56">
    <location>
        <begin position="867"/>
        <end position="896"/>
    </location>
</feature>
<keyword evidence="55" id="KW-0175">Coiled coil</keyword>
<comment type="catalytic activity">
    <reaction evidence="45">
        <text>D-mannose + ATP = D-mannose 6-phosphate + ADP + H(+)</text>
        <dbReference type="Rhea" id="RHEA:11028"/>
        <dbReference type="ChEBI" id="CHEBI:4208"/>
        <dbReference type="ChEBI" id="CHEBI:15378"/>
        <dbReference type="ChEBI" id="CHEBI:30616"/>
        <dbReference type="ChEBI" id="CHEBI:58735"/>
        <dbReference type="ChEBI" id="CHEBI:456216"/>
        <dbReference type="EC" id="2.7.1.1"/>
    </reaction>
    <physiologicalReaction direction="left-to-right" evidence="45">
        <dbReference type="Rhea" id="RHEA:11029"/>
    </physiologicalReaction>
</comment>
<evidence type="ECO:0000256" key="40">
    <source>
        <dbReference type="ARBA" id="ARBA00038041"/>
    </source>
</evidence>
<evidence type="ECO:0000256" key="4">
    <source>
        <dbReference type="ARBA" id="ARBA00004604"/>
    </source>
</evidence>
<evidence type="ECO:0000256" key="43">
    <source>
        <dbReference type="ARBA" id="ARBA00047984"/>
    </source>
</evidence>
<dbReference type="FunFam" id="3.40.50.300:FF:001046">
    <property type="entry name" value="Probable ATP-dependent RNA helicase ddx56"/>
    <property type="match status" value="1"/>
</dbReference>
<evidence type="ECO:0000256" key="46">
    <source>
        <dbReference type="ARBA" id="ARBA00058156"/>
    </source>
</evidence>
<feature type="transmembrane region" description="Helical" evidence="57">
    <location>
        <begin position="1737"/>
        <end position="1761"/>
    </location>
</feature>
<feature type="transmembrane region" description="Helical" evidence="57">
    <location>
        <begin position="1345"/>
        <end position="1366"/>
    </location>
</feature>
<evidence type="ECO:0000256" key="37">
    <source>
        <dbReference type="ARBA" id="ARBA00023221"/>
    </source>
</evidence>
<dbReference type="GO" id="GO:0005730">
    <property type="term" value="C:nucleolus"/>
    <property type="evidence" value="ECO:0007669"/>
    <property type="project" value="UniProtKB-SubCell"/>
</dbReference>
<dbReference type="Pfam" id="PF00349">
    <property type="entry name" value="Hexokinase_1"/>
    <property type="match status" value="1"/>
</dbReference>
<evidence type="ECO:0000256" key="44">
    <source>
        <dbReference type="ARBA" id="ARBA00048160"/>
    </source>
</evidence>
<dbReference type="GO" id="GO:0006364">
    <property type="term" value="P:rRNA processing"/>
    <property type="evidence" value="ECO:0007669"/>
    <property type="project" value="UniProtKB-KW"/>
</dbReference>
<evidence type="ECO:0000256" key="47">
    <source>
        <dbReference type="ARBA" id="ARBA00063002"/>
    </source>
</evidence>
<evidence type="ECO:0000256" key="5">
    <source>
        <dbReference type="ARBA" id="ARBA00004888"/>
    </source>
</evidence>
<dbReference type="FunFam" id="3.30.420.40:FF:000054">
    <property type="entry name" value="Phosphotransferase"/>
    <property type="match status" value="1"/>
</dbReference>
<dbReference type="InterPro" id="IPR043129">
    <property type="entry name" value="ATPase_NBD"/>
</dbReference>
<evidence type="ECO:0000256" key="14">
    <source>
        <dbReference type="ARBA" id="ARBA00022517"/>
    </source>
</evidence>
<evidence type="ECO:0000256" key="56">
    <source>
        <dbReference type="SAM" id="MobiDB-lite"/>
    </source>
</evidence>
<dbReference type="InterPro" id="IPR014001">
    <property type="entry name" value="Helicase_ATP-bd"/>
</dbReference>
<evidence type="ECO:0000313" key="62">
    <source>
        <dbReference type="EMBL" id="KAG2469073.1"/>
    </source>
</evidence>
<comment type="catalytic activity">
    <reaction evidence="43">
        <text>ATP + H2O = ADP + phosphate + H(+)</text>
        <dbReference type="Rhea" id="RHEA:13065"/>
        <dbReference type="ChEBI" id="CHEBI:15377"/>
        <dbReference type="ChEBI" id="CHEBI:15378"/>
        <dbReference type="ChEBI" id="CHEBI:30616"/>
        <dbReference type="ChEBI" id="CHEBI:43474"/>
        <dbReference type="ChEBI" id="CHEBI:456216"/>
        <dbReference type="EC" id="3.6.4.13"/>
    </reaction>
</comment>
<dbReference type="FunFam" id="1.20.1640.10:FF:000010">
    <property type="entry name" value="NPC intracellular cholesterol transporter 1"/>
    <property type="match status" value="1"/>
</dbReference>
<dbReference type="InterPro" id="IPR008380">
    <property type="entry name" value="HAD-SF_hydro_IG_5-nucl"/>
</dbReference>
<evidence type="ECO:0000256" key="24">
    <source>
        <dbReference type="ARBA" id="ARBA00022801"/>
    </source>
</evidence>
<dbReference type="GO" id="GO:0003724">
    <property type="term" value="F:RNA helicase activity"/>
    <property type="evidence" value="ECO:0007669"/>
    <property type="project" value="UniProtKB-EC"/>
</dbReference>
<keyword evidence="13" id="KW-0963">Cytoplasm</keyword>
<feature type="coiled-coil region" evidence="55">
    <location>
        <begin position="2318"/>
        <end position="2345"/>
    </location>
</feature>
<dbReference type="PANTHER" id="PTHR45727:SF3">
    <property type="entry name" value="NPC1-LIKE INTRACELLULAR CHOLESTEROL TRANSPORTER 1"/>
    <property type="match status" value="1"/>
</dbReference>
<evidence type="ECO:0000256" key="9">
    <source>
        <dbReference type="ARBA" id="ARBA00009589"/>
    </source>
</evidence>
<keyword evidence="36" id="KW-0325">Glycoprotein</keyword>
<keyword evidence="16" id="KW-0153">Cholesterol metabolism</keyword>
<dbReference type="InterPro" id="IPR019807">
    <property type="entry name" value="Hexokinase_BS"/>
</dbReference>
<feature type="transmembrane region" description="Helical" evidence="57">
    <location>
        <begin position="2100"/>
        <end position="2120"/>
    </location>
</feature>
<evidence type="ECO:0000256" key="21">
    <source>
        <dbReference type="ARBA" id="ARBA00022729"/>
    </source>
</evidence>
<feature type="non-terminal residue" evidence="62">
    <location>
        <position position="2763"/>
    </location>
</feature>
<evidence type="ECO:0000256" key="6">
    <source>
        <dbReference type="ARBA" id="ARBA00005028"/>
    </source>
</evidence>
<feature type="transmembrane region" description="Helical" evidence="57">
    <location>
        <begin position="1843"/>
        <end position="1868"/>
    </location>
</feature>
<evidence type="ECO:0000256" key="34">
    <source>
        <dbReference type="ARBA" id="ARBA00023157"/>
    </source>
</evidence>
<evidence type="ECO:0000256" key="35">
    <source>
        <dbReference type="ARBA" id="ARBA00023166"/>
    </source>
</evidence>
<evidence type="ECO:0000259" key="59">
    <source>
        <dbReference type="PROSITE" id="PS50866"/>
    </source>
</evidence>
<comment type="similarity">
    <text evidence="9">Belongs to the 5'(3')-deoxyribonucleotidase family.</text>
</comment>
<dbReference type="InterPro" id="IPR036412">
    <property type="entry name" value="HAD-like_sf"/>
</dbReference>
<dbReference type="PANTHER" id="PTHR45727">
    <property type="entry name" value="NPC INTRACELLULAR CHOLESTEROL TRANSPORTER 1"/>
    <property type="match status" value="1"/>
</dbReference>
<keyword evidence="12" id="KW-0813">Transport</keyword>
<keyword evidence="20" id="KW-0479">Metal-binding</keyword>
<evidence type="ECO:0000256" key="3">
    <source>
        <dbReference type="ARBA" id="ARBA00004496"/>
    </source>
</evidence>
<dbReference type="Pfam" id="PF12349">
    <property type="entry name" value="Sterol-sensing"/>
    <property type="match status" value="1"/>
</dbReference>
<keyword evidence="22" id="KW-0547">Nucleotide-binding</keyword>
<organism evidence="62 63">
    <name type="scientific">Polypterus senegalus</name>
    <name type="common">Senegal bichir</name>
    <dbReference type="NCBI Taxonomy" id="55291"/>
    <lineage>
        <taxon>Eukaryota</taxon>
        <taxon>Metazoa</taxon>
        <taxon>Chordata</taxon>
        <taxon>Craniata</taxon>
        <taxon>Vertebrata</taxon>
        <taxon>Euteleostomi</taxon>
        <taxon>Actinopterygii</taxon>
        <taxon>Polypteriformes</taxon>
        <taxon>Polypteridae</taxon>
        <taxon>Polypterus</taxon>
    </lineage>
</organism>
<keyword evidence="19 57" id="KW-0812">Transmembrane</keyword>
<dbReference type="SMART" id="SM00490">
    <property type="entry name" value="HELICc"/>
    <property type="match status" value="1"/>
</dbReference>
<dbReference type="InterPro" id="IPR011545">
    <property type="entry name" value="DEAD/DEAH_box_helicase_dom"/>
</dbReference>
<feature type="transmembrane region" description="Helical" evidence="57">
    <location>
        <begin position="2127"/>
        <end position="2149"/>
    </location>
</feature>
<evidence type="ECO:0000256" key="18">
    <source>
        <dbReference type="ARBA" id="ARBA00022679"/>
    </source>
</evidence>
<comment type="pathway">
    <text evidence="6">Carbohydrate metabolism; hexose metabolism.</text>
</comment>
<dbReference type="FunFam" id="3.40.50.300:FF:000939">
    <property type="entry name" value="Probable ATP-dependent RNA helicase DDX56"/>
    <property type="match status" value="1"/>
</dbReference>
<accession>A0A8X7XIR8</accession>
<dbReference type="GO" id="GO:0005524">
    <property type="term" value="F:ATP binding"/>
    <property type="evidence" value="ECO:0007669"/>
    <property type="project" value="UniProtKB-KW"/>
</dbReference>
<evidence type="ECO:0000256" key="42">
    <source>
        <dbReference type="ARBA" id="ARBA00047905"/>
    </source>
</evidence>
<dbReference type="CDD" id="cd24092">
    <property type="entry name" value="ASKHA_NBD_HK4_meta"/>
    <property type="match status" value="1"/>
</dbReference>
<dbReference type="GO" id="GO:0006006">
    <property type="term" value="P:glucose metabolic process"/>
    <property type="evidence" value="ECO:0007669"/>
    <property type="project" value="UniProtKB-ARBA"/>
</dbReference>
<dbReference type="EMBL" id="JAATIS010000220">
    <property type="protein sequence ID" value="KAG2469073.1"/>
    <property type="molecule type" value="Genomic_DNA"/>
</dbReference>
<dbReference type="PROSITE" id="PS50156">
    <property type="entry name" value="SSD"/>
    <property type="match status" value="1"/>
</dbReference>
<protein>
    <recommendedName>
        <fullName evidence="49">Hexokinase-4</fullName>
        <ecNumber evidence="10">2.7.1.1</ecNumber>
        <ecNumber evidence="11">3.6.4.13</ecNumber>
    </recommendedName>
    <alternativeName>
        <fullName evidence="52">DEAD box protein 56</fullName>
    </alternativeName>
    <alternativeName>
        <fullName evidence="54">Glucokinase</fullName>
    </alternativeName>
    <alternativeName>
        <fullName evidence="51">Hexokinase type IV</fullName>
    </alternativeName>
    <alternativeName>
        <fullName evidence="53">Hexokinase-D</fullName>
    </alternativeName>
    <alternativeName>
        <fullName evidence="50">Probable ATP-dependent RNA helicase DDX56</fullName>
    </alternativeName>
</protein>
<dbReference type="InterPro" id="IPR022672">
    <property type="entry name" value="Hexokinase_N"/>
</dbReference>
<reference evidence="62 63" key="1">
    <citation type="journal article" date="2021" name="Cell">
        <title>Tracing the genetic footprints of vertebrate landing in non-teleost ray-finned fishes.</title>
        <authorList>
            <person name="Bi X."/>
            <person name="Wang K."/>
            <person name="Yang L."/>
            <person name="Pan H."/>
            <person name="Jiang H."/>
            <person name="Wei Q."/>
            <person name="Fang M."/>
            <person name="Yu H."/>
            <person name="Zhu C."/>
            <person name="Cai Y."/>
            <person name="He Y."/>
            <person name="Gan X."/>
            <person name="Zeng H."/>
            <person name="Yu D."/>
            <person name="Zhu Y."/>
            <person name="Jiang H."/>
            <person name="Qiu Q."/>
            <person name="Yang H."/>
            <person name="Zhang Y.E."/>
            <person name="Wang W."/>
            <person name="Zhu M."/>
            <person name="He S."/>
            <person name="Zhang G."/>
        </authorList>
    </citation>
    <scope>NUCLEOTIDE SEQUENCE [LARGE SCALE GENOMIC DNA]</scope>
    <source>
        <strain evidence="62">Bchr_013</strain>
    </source>
</reference>
<dbReference type="GO" id="GO:0008203">
    <property type="term" value="P:cholesterol metabolic process"/>
    <property type="evidence" value="ECO:0007669"/>
    <property type="project" value="UniProtKB-KW"/>
</dbReference>
<dbReference type="InterPro" id="IPR022673">
    <property type="entry name" value="Hexokinase_C"/>
</dbReference>
<dbReference type="PROSITE" id="PS51192">
    <property type="entry name" value="HELICASE_ATP_BIND_1"/>
    <property type="match status" value="1"/>
</dbReference>
<dbReference type="PROSITE" id="PS51194">
    <property type="entry name" value="HELICASE_CTER"/>
    <property type="match status" value="1"/>
</dbReference>
<dbReference type="Pfam" id="PF22314">
    <property type="entry name" value="NPC1_MLD"/>
    <property type="match status" value="1"/>
</dbReference>
<dbReference type="PROSITE" id="PS50866">
    <property type="entry name" value="GOLD"/>
    <property type="match status" value="1"/>
</dbReference>
<dbReference type="GO" id="GO:0042632">
    <property type="term" value="P:cholesterol homeostasis"/>
    <property type="evidence" value="ECO:0007669"/>
    <property type="project" value="TreeGrafter"/>
</dbReference>
<dbReference type="Pfam" id="PF00270">
    <property type="entry name" value="DEAD"/>
    <property type="match status" value="1"/>
</dbReference>
<evidence type="ECO:0000256" key="19">
    <source>
        <dbReference type="ARBA" id="ARBA00022692"/>
    </source>
</evidence>
<comment type="subunit">
    <text evidence="47">Monomer. Interacts with MIDN; the interaction occurs preferentially at low glucose levels and results in inhibition of hexokinase activity. Interacts with GCKR; leading to sequestration in the nucleus.</text>
</comment>
<evidence type="ECO:0000256" key="52">
    <source>
        <dbReference type="ARBA" id="ARBA00075547"/>
    </source>
</evidence>
<keyword evidence="38" id="KW-0539">Nucleus</keyword>
<keyword evidence="24" id="KW-0378">Hydrolase</keyword>
<evidence type="ECO:0000256" key="53">
    <source>
        <dbReference type="ARBA" id="ARBA00076204"/>
    </source>
</evidence>
<evidence type="ECO:0000256" key="32">
    <source>
        <dbReference type="ARBA" id="ARBA00023136"/>
    </source>
</evidence>
<dbReference type="InterPro" id="IPR009038">
    <property type="entry name" value="GOLD_dom"/>
</dbReference>
<keyword evidence="21" id="KW-0732">Signal</keyword>
<dbReference type="SUPFAM" id="SSF53067">
    <property type="entry name" value="Actin-like ATPase domain"/>
    <property type="match status" value="2"/>
</dbReference>
<dbReference type="GO" id="GO:0032024">
    <property type="term" value="P:positive regulation of insulin secretion"/>
    <property type="evidence" value="ECO:0007669"/>
    <property type="project" value="UniProtKB-ARBA"/>
</dbReference>
<feature type="transmembrane region" description="Helical" evidence="57">
    <location>
        <begin position="1911"/>
        <end position="1937"/>
    </location>
</feature>
<dbReference type="GO" id="GO:0004340">
    <property type="term" value="F:glucokinase activity"/>
    <property type="evidence" value="ECO:0007669"/>
    <property type="project" value="UniProtKB-ARBA"/>
</dbReference>
<keyword evidence="23" id="KW-0418">Kinase</keyword>
<evidence type="ECO:0000256" key="7">
    <source>
        <dbReference type="ARBA" id="ARBA00005585"/>
    </source>
</evidence>
<keyword evidence="25" id="KW-0347">Helicase</keyword>
<dbReference type="GO" id="GO:0001678">
    <property type="term" value="P:intracellular glucose homeostasis"/>
    <property type="evidence" value="ECO:0007669"/>
    <property type="project" value="InterPro"/>
</dbReference>
<dbReference type="SUPFAM" id="SSF82866">
    <property type="entry name" value="Multidrug efflux transporter AcrB transmembrane domain"/>
    <property type="match status" value="2"/>
</dbReference>
<dbReference type="GO" id="GO:0006096">
    <property type="term" value="P:glycolytic process"/>
    <property type="evidence" value="ECO:0007669"/>
    <property type="project" value="UniProtKB-KW"/>
</dbReference>
<dbReference type="Gene3D" id="1.20.1640.10">
    <property type="entry name" value="Multidrug efflux transporter AcrB transmembrane domain"/>
    <property type="match status" value="2"/>
</dbReference>
<evidence type="ECO:0000256" key="36">
    <source>
        <dbReference type="ARBA" id="ARBA00023180"/>
    </source>
</evidence>
<evidence type="ECO:0000256" key="51">
    <source>
        <dbReference type="ARBA" id="ARBA00075365"/>
    </source>
</evidence>
<dbReference type="Pfam" id="PF01105">
    <property type="entry name" value="EMP24_GP25L"/>
    <property type="match status" value="1"/>
</dbReference>
<dbReference type="GO" id="GO:0046872">
    <property type="term" value="F:metal ion binding"/>
    <property type="evidence" value="ECO:0007669"/>
    <property type="project" value="UniProtKB-KW"/>
</dbReference>
<evidence type="ECO:0000256" key="22">
    <source>
        <dbReference type="ARBA" id="ARBA00022741"/>
    </source>
</evidence>
<dbReference type="Gene3D" id="3.40.50.300">
    <property type="entry name" value="P-loop containing nucleotide triphosphate hydrolases"/>
    <property type="match status" value="2"/>
</dbReference>
<feature type="domain" description="Helicase C-terminal" evidence="61">
    <location>
        <begin position="775"/>
        <end position="977"/>
    </location>
</feature>
<comment type="catalytic activity">
    <reaction evidence="41">
        <text>a D-hexose + ATP = a D-hexose 6-phosphate + ADP + H(+)</text>
        <dbReference type="Rhea" id="RHEA:22740"/>
        <dbReference type="ChEBI" id="CHEBI:4194"/>
        <dbReference type="ChEBI" id="CHEBI:15378"/>
        <dbReference type="ChEBI" id="CHEBI:30616"/>
        <dbReference type="ChEBI" id="CHEBI:229467"/>
        <dbReference type="ChEBI" id="CHEBI:456216"/>
        <dbReference type="EC" id="2.7.1.1"/>
    </reaction>
    <physiologicalReaction direction="left-to-right" evidence="41">
        <dbReference type="Rhea" id="RHEA:22741"/>
    </physiologicalReaction>
</comment>
<dbReference type="InterPro" id="IPR053956">
    <property type="entry name" value="NPC1_MLD"/>
</dbReference>
<evidence type="ECO:0000256" key="50">
    <source>
        <dbReference type="ARBA" id="ARBA00072895"/>
    </source>
</evidence>
<evidence type="ECO:0000256" key="12">
    <source>
        <dbReference type="ARBA" id="ARBA00022448"/>
    </source>
</evidence>
<comment type="catalytic activity">
    <reaction evidence="42">
        <text>D-fructose + ATP = D-fructose 6-phosphate + ADP + H(+)</text>
        <dbReference type="Rhea" id="RHEA:16125"/>
        <dbReference type="ChEBI" id="CHEBI:15378"/>
        <dbReference type="ChEBI" id="CHEBI:30616"/>
        <dbReference type="ChEBI" id="CHEBI:37721"/>
        <dbReference type="ChEBI" id="CHEBI:61527"/>
        <dbReference type="ChEBI" id="CHEBI:456216"/>
        <dbReference type="EC" id="2.7.1.1"/>
    </reaction>
    <physiologicalReaction direction="left-to-right" evidence="42">
        <dbReference type="Rhea" id="RHEA:16126"/>
    </physiologicalReaction>
</comment>
<evidence type="ECO:0000259" key="58">
    <source>
        <dbReference type="PROSITE" id="PS50156"/>
    </source>
</evidence>
<dbReference type="InterPro" id="IPR032190">
    <property type="entry name" value="NPC1_N"/>
</dbReference>
<keyword evidence="28" id="KW-0694">RNA-binding</keyword>
<evidence type="ECO:0000256" key="10">
    <source>
        <dbReference type="ARBA" id="ARBA00012324"/>
    </source>
</evidence>
<dbReference type="Pfam" id="PF00271">
    <property type="entry name" value="Helicase_C"/>
    <property type="match status" value="1"/>
</dbReference>
<evidence type="ECO:0000256" key="25">
    <source>
        <dbReference type="ARBA" id="ARBA00022806"/>
    </source>
</evidence>
<keyword evidence="63" id="KW-1185">Reference proteome</keyword>
<feature type="domain" description="SSD" evidence="58">
    <location>
        <begin position="1703"/>
        <end position="1868"/>
    </location>
</feature>
<dbReference type="InterPro" id="IPR053958">
    <property type="entry name" value="HMGCR/SNAP/NPC1-like_SSD"/>
</dbReference>
<gene>
    <name evidence="62" type="primary">Npc1l1</name>
    <name evidence="62" type="ORF">GTO96_0004282</name>
</gene>
<dbReference type="InterPro" id="IPR000731">
    <property type="entry name" value="SSD"/>
</dbReference>
<comment type="catalytic activity">
    <reaction evidence="44">
        <text>D-glucose + ATP = D-glucose 6-phosphate + ADP + H(+)</text>
        <dbReference type="Rhea" id="RHEA:17825"/>
        <dbReference type="ChEBI" id="CHEBI:4167"/>
        <dbReference type="ChEBI" id="CHEBI:15378"/>
        <dbReference type="ChEBI" id="CHEBI:30616"/>
        <dbReference type="ChEBI" id="CHEBI:61548"/>
        <dbReference type="ChEBI" id="CHEBI:456216"/>
        <dbReference type="EC" id="2.7.1.1"/>
    </reaction>
    <physiologicalReaction direction="left-to-right" evidence="44">
        <dbReference type="Rhea" id="RHEA:17826"/>
    </physiologicalReaction>
</comment>
<dbReference type="GO" id="GO:0005739">
    <property type="term" value="C:mitochondrion"/>
    <property type="evidence" value="ECO:0007669"/>
    <property type="project" value="UniProtKB-SubCell"/>
</dbReference>
<keyword evidence="33" id="KW-0324">Glycolysis</keyword>
<dbReference type="EC" id="2.7.1.1" evidence="10"/>
<evidence type="ECO:0000259" key="60">
    <source>
        <dbReference type="PROSITE" id="PS51192"/>
    </source>
</evidence>
<dbReference type="Pfam" id="PF16414">
    <property type="entry name" value="NPC1_N"/>
    <property type="match status" value="1"/>
</dbReference>
<comment type="similarity">
    <text evidence="40">Belongs to the DEAD box helicase family. DDX56/DBP9 subfamily.</text>
</comment>
<dbReference type="SMART" id="SM00487">
    <property type="entry name" value="DEXDc"/>
    <property type="match status" value="1"/>
</dbReference>
<dbReference type="CDD" id="cd18787">
    <property type="entry name" value="SF2_C_DEAD"/>
    <property type="match status" value="1"/>
</dbReference>
<evidence type="ECO:0000256" key="26">
    <source>
        <dbReference type="ARBA" id="ARBA00022840"/>
    </source>
</evidence>
<name>A0A8X7XIR8_POLSE</name>
<feature type="non-terminal residue" evidence="62">
    <location>
        <position position="1"/>
    </location>
</feature>
<comment type="catalytic activity">
    <reaction evidence="39">
        <text>cholesterol(in) = cholesterol(out)</text>
        <dbReference type="Rhea" id="RHEA:39747"/>
        <dbReference type="ChEBI" id="CHEBI:16113"/>
    </reaction>
</comment>
<evidence type="ECO:0000256" key="38">
    <source>
        <dbReference type="ARBA" id="ARBA00023242"/>
    </source>
</evidence>
<keyword evidence="17" id="KW-0698">rRNA processing</keyword>
<feature type="transmembrane region" description="Helical" evidence="57">
    <location>
        <begin position="2230"/>
        <end position="2254"/>
    </location>
</feature>
<dbReference type="Gene3D" id="3.40.367.20">
    <property type="match status" value="1"/>
</dbReference>
<evidence type="ECO:0000256" key="16">
    <source>
        <dbReference type="ARBA" id="ARBA00022548"/>
    </source>
</evidence>
<comment type="caution">
    <text evidence="62">The sequence shown here is derived from an EMBL/GenBank/DDBJ whole genome shotgun (WGS) entry which is preliminary data.</text>
</comment>
<sequence>MGSIAREVPVNPAEGNSECNFKTLPDTGHVDLRTLKRDYHHRVFVNRSLTLEKIKCYGFDMDYTIAVYKSPDYEELCFELLLDRLVSIGYPHEILEYKYDPSFPTRGLVFDTLYGNLLKVDAHGNILVCTHGFRFLKGQEIRDYYPNKFIQRDNTDRFYILNTLFNLSETYLYACLVNFFTNCSRYVNHSKGFKHGDLFMSFCSMFQDVRDAMNYLHDSNILKEKTAEDLNRYLIKDTDAPKTSWMSYFDLIVVDARKPLFFGEGTVLRQVDTHTGKLRIGMYTGGLEHGTVYSGGSSDIICDLLGMKGKDILYVGDHIFGDILKSKKRQGWKTCLIVPELAKELQVWAEKSSERDQSNKCSELRFRSSVSFPLQFTIHSTKVLMSEYQKVTHEMDMCYGKMGSLLRCGSRQTLFASQIMRYADLYAASCLNLLYYPFSYLFRAPPVLMPHESTVDHFPLDLTMTPTDHIVCLAAEVVLSRQYGSEGRFTFTSHTPGEHQICLHSNSTRMTLFAGGKLRVHLDIQVGEHTNDYPEIAAKDKLTELQLRVRQLLDQVEQIQKEQNYQRAIADMGWLQPTLIQEKAIPLALDGKDILARARTGSGKTAAYAVPVIQHILTVKQRITEQAVRALILVPSKELGQQVQIMICQLTAFCARDVRVANICGQADISAQRPILMEKPDIVVGTPSRVLAHMNAQNLTLKNSLEMLVIDEADLIFSFGFENDLKNLLCHLPKIYQAFLMSATFNEDVESLKKLVLHNPVILKLQGSQLPNSSQLTQYHICCEEEDKFLLIYTLLKLRLVRGKTLLFVGCIDRCYRLKLFLEQFSIPACVLNSELPIQSRCHIIQQFNKGFYDYIIATDEQCLNEPKPVSTTDEKKSKKKKRKQNHSSSGQDKEYGVSRGIDFQNVANVINFDFPPTLESYIHRVGRTARADNPGTALTFVSHSELQQLSDIQEALMTEDSSCSLKPYTFKMQEIEGFRYRCRDAMRSVTKQAVREARLKEIKNELLNSEKLKTYFEDNPRDLQLLRHDKDLHPAIVKPHLKNVPDYLIPQTLKGVACPLIKKKRQKNSLMKSRDVSRRYVASSDLHKEGYCTFYDECGKNPTIENGFLNLIIPCVYHGPAKKATEDVLIKLKEVCPMLDHGPNTMVCCNFKQLKTLQESLFTSKAILGRCPSCVENFINIYCQNTCSPNQSLHINITKTVNVTINGQVKEAVLEYQAYFDRQFADDSFNSCKSVRLLTTGNYAISAMCGKYGHTHCTTQRWLDYQGDSSNGLAPLDVIFKLINNHTVVGNGIVPYNSKAWHCNEPTSPNATACSCLDCVQSCPVIPTPVVKDNSFTIGRADGVLVISLIIFCGLLLLFFSFVIYKRMCCFCKPSLKDPDDNSLVKPDYQHEPSCSEKVTVATQDVLGSFFEKWGTLMALHPVKVIVICLVLVLVLSVGMIFIKLTTDPVELWSAPESRARKEKDFHDKMFDPFFRTNQVILTAPNRPLYTYDSVMFGQLNFSGLLSKDLILQLIELQSRIQAIEFWSDELGRNASLKDVCYAPLNPFNATLTDCAVNSLVQYFQNNPSNIEAKANTTIFGEHGEVDWRDHFLYCTNSPLTFKDTTGLGLSCMADYGAPVFPFLAVGGYENNDYSLAQALILTFSLNNYPRGDSKFKIVEKWEQKYLEIIQEYQKNPSTNFTLAYMAERSLEDEINRTTAEDIPVFMISYIVIFIYIALALGEYSSCKRVLIDSKIVVGLGGILVVGCAVLSSMGFYAWIGIPSSLIILEVVPFLVLAVGADNVFIFVLELQRDERKPGEKTEEHIGRVLGSVAPSMLLCSLSESICFFLGALSTMPAVKTFALYAALAVLFDFLLQMTAFVALLSLDAKRQEAMRYDVVCCIKTKSKTKQKKKSEGFLMPLMKKYYAPFLLNNCTRIFVMIIFLFMFCAGFFLLFKVRVGLDQELAMPKDSYMLTYFEYLYKYFEVGVPTYFVTTRGYNFSTLQGMNGVCASVGCDNNSLVQKIQYATDYPELGLGAYDKAVIIGNDGEIMASRFMAYHTPLTNSEEFTAALQSARELADNITKSMRKVPGTDPNFQVFPYTITYVYYEQYLTIVWEGLFNLSLCLLPTFVVCCILLGMDVRSGFLNLLTIVMIIVDTVGVMTLWSIDYNAVSLINLVTAVGISVEFVSHLTRSFAISTQPDRVERAKEATAKMGSAVFAGVAMTNLPGIIVLAFAKAQLIQIFFFRLNLVITLLGMAHGLIFLPVLLSYFGPNMKNSVQHKKEVSHEGHFVDGAAHETSAGYGNGTFTPYPENVLPNKSNLNGSISKSKQVDQILSEFRLKKQELQEVMRRMQNEMERGLRLETHEDASVKMLPTYVRSTPEGSEVGDFLALDLGGTNFRVMLVKVGEDEERGWKVETKHQMYSIPEDAMTGTAEMLFDYIAECISDFLDKHKMKHKKLPLGFTFSFPVRHEDIDKGILLNWTKGFKASGAEGNNVVGLLRDAIKRRGDFEMDVVAMVNDTVATMISCYYEDRSCEVGMIVGTGCNACYMEEMRTVELVEGEEGRMCVNTEWGAFGDTGELEDFRLEYDRVVDETSINPGQQLYEKIISGKYMGELVRLVLLKLVNENLLFGGEASDILKMRGSFETKFVSQIESDTGDRKQIYNILTTIGLMPTELECDIVRLACESVSTRAAHMCGAGLAGVINHMRERRKQEMLKITVGVDGSVYKLHPSFQHKFQKAVRDLTPHCDITFIQSEEGSGRGAALISAVACKMACMLNQ</sequence>
<dbReference type="Pfam" id="PF03727">
    <property type="entry name" value="Hexokinase_2"/>
    <property type="match status" value="1"/>
</dbReference>
<dbReference type="InterPro" id="IPR001312">
    <property type="entry name" value="Hexokinase"/>
</dbReference>
<dbReference type="PROSITE" id="PS00378">
    <property type="entry name" value="HEXOKINASE_1"/>
    <property type="match status" value="1"/>
</dbReference>
<feature type="transmembrane region" description="Helical" evidence="57">
    <location>
        <begin position="1810"/>
        <end position="1837"/>
    </location>
</feature>
<keyword evidence="31" id="KW-0496">Mitochondrion</keyword>
<dbReference type="GO" id="GO:0030301">
    <property type="term" value="P:cholesterol transport"/>
    <property type="evidence" value="ECO:0007669"/>
    <property type="project" value="UniProtKB-ARBA"/>
</dbReference>
<dbReference type="PROSITE" id="PS51748">
    <property type="entry name" value="HEXOKINASE_2"/>
    <property type="match status" value="1"/>
</dbReference>
<dbReference type="GO" id="GO:0005536">
    <property type="term" value="F:D-glucose binding"/>
    <property type="evidence" value="ECO:0007669"/>
    <property type="project" value="InterPro"/>
</dbReference>